<feature type="compositionally biased region" description="Low complexity" evidence="1">
    <location>
        <begin position="171"/>
        <end position="181"/>
    </location>
</feature>
<feature type="region of interest" description="Disordered" evidence="1">
    <location>
        <begin position="104"/>
        <end position="187"/>
    </location>
</feature>
<protein>
    <submittedName>
        <fullName evidence="2">Uncharacterized protein</fullName>
    </submittedName>
</protein>
<proteinExistence type="predicted"/>
<gene>
    <name evidence="2" type="ORF">HYPSUDRAFT_60151</name>
</gene>
<evidence type="ECO:0000256" key="1">
    <source>
        <dbReference type="SAM" id="MobiDB-lite"/>
    </source>
</evidence>
<dbReference type="EMBL" id="KN817822">
    <property type="protein sequence ID" value="KJA12961.1"/>
    <property type="molecule type" value="Genomic_DNA"/>
</dbReference>
<keyword evidence="3" id="KW-1185">Reference proteome</keyword>
<accession>A0A0D2N873</accession>
<dbReference type="Proteomes" id="UP000054270">
    <property type="component" value="Unassembled WGS sequence"/>
</dbReference>
<evidence type="ECO:0000313" key="2">
    <source>
        <dbReference type="EMBL" id="KJA12961.1"/>
    </source>
</evidence>
<reference evidence="3" key="1">
    <citation type="submission" date="2014-04" db="EMBL/GenBank/DDBJ databases">
        <title>Evolutionary Origins and Diversification of the Mycorrhizal Mutualists.</title>
        <authorList>
            <consortium name="DOE Joint Genome Institute"/>
            <consortium name="Mycorrhizal Genomics Consortium"/>
            <person name="Kohler A."/>
            <person name="Kuo A."/>
            <person name="Nagy L.G."/>
            <person name="Floudas D."/>
            <person name="Copeland A."/>
            <person name="Barry K.W."/>
            <person name="Cichocki N."/>
            <person name="Veneault-Fourrey C."/>
            <person name="LaButti K."/>
            <person name="Lindquist E.A."/>
            <person name="Lipzen A."/>
            <person name="Lundell T."/>
            <person name="Morin E."/>
            <person name="Murat C."/>
            <person name="Riley R."/>
            <person name="Ohm R."/>
            <person name="Sun H."/>
            <person name="Tunlid A."/>
            <person name="Henrissat B."/>
            <person name="Grigoriev I.V."/>
            <person name="Hibbett D.S."/>
            <person name="Martin F."/>
        </authorList>
    </citation>
    <scope>NUCLEOTIDE SEQUENCE [LARGE SCALE GENOMIC DNA]</scope>
    <source>
        <strain evidence="3">FD-334 SS-4</strain>
    </source>
</reference>
<feature type="non-terminal residue" evidence="2">
    <location>
        <position position="187"/>
    </location>
</feature>
<feature type="compositionally biased region" description="Polar residues" evidence="1">
    <location>
        <begin position="136"/>
        <end position="147"/>
    </location>
</feature>
<evidence type="ECO:0000313" key="3">
    <source>
        <dbReference type="Proteomes" id="UP000054270"/>
    </source>
</evidence>
<organism evidence="2 3">
    <name type="scientific">Hypholoma sublateritium (strain FD-334 SS-4)</name>
    <dbReference type="NCBI Taxonomy" id="945553"/>
    <lineage>
        <taxon>Eukaryota</taxon>
        <taxon>Fungi</taxon>
        <taxon>Dikarya</taxon>
        <taxon>Basidiomycota</taxon>
        <taxon>Agaricomycotina</taxon>
        <taxon>Agaricomycetes</taxon>
        <taxon>Agaricomycetidae</taxon>
        <taxon>Agaricales</taxon>
        <taxon>Agaricineae</taxon>
        <taxon>Strophariaceae</taxon>
        <taxon>Hypholoma</taxon>
    </lineage>
</organism>
<dbReference type="AlphaFoldDB" id="A0A0D2N873"/>
<sequence>MERVRNLASFKDISEKVTLLEAIKAVPGTSYMNYSDLLESLAMLLKRWSGLAAVVAANPDATRLVMVVRHVYHSLSTNRAFILTPTAREFIAFHAAMVKINLSPSVHTPPSSSPGPPTGPRRTRTSLKGKQPEMLETSSLPDSSSPVDTDFEMLKADDDPALETATDPGVSPAGASGSDEASGSRKR</sequence>
<name>A0A0D2N873_HYPSF</name>